<proteinExistence type="predicted"/>
<dbReference type="Proteomes" id="UP000188318">
    <property type="component" value="Unassembled WGS sequence"/>
</dbReference>
<dbReference type="EMBL" id="KV907493">
    <property type="protein sequence ID" value="OOG01035.1"/>
    <property type="molecule type" value="Genomic_DNA"/>
</dbReference>
<accession>A0A1R3S2S2</accession>
<evidence type="ECO:0000313" key="1">
    <source>
        <dbReference type="EMBL" id="OOG01035.1"/>
    </source>
</evidence>
<sequence>MGSSLGVQPSRAMHMWIYLGEIVLALFLRSHTPTYLPTYLPNNDHTYSGRHSAGARHATGMGRLWRCALSDFSHMSIFT</sequence>
<evidence type="ECO:0000313" key="2">
    <source>
        <dbReference type="Proteomes" id="UP000188318"/>
    </source>
</evidence>
<organism evidence="1 2">
    <name type="scientific">Aspergillus carbonarius (strain ITEM 5010)</name>
    <dbReference type="NCBI Taxonomy" id="602072"/>
    <lineage>
        <taxon>Eukaryota</taxon>
        <taxon>Fungi</taxon>
        <taxon>Dikarya</taxon>
        <taxon>Ascomycota</taxon>
        <taxon>Pezizomycotina</taxon>
        <taxon>Eurotiomycetes</taxon>
        <taxon>Eurotiomycetidae</taxon>
        <taxon>Eurotiales</taxon>
        <taxon>Aspergillaceae</taxon>
        <taxon>Aspergillus</taxon>
        <taxon>Aspergillus subgen. Circumdati</taxon>
    </lineage>
</organism>
<protein>
    <submittedName>
        <fullName evidence="1">Uncharacterized protein</fullName>
    </submittedName>
</protein>
<dbReference type="AlphaFoldDB" id="A0A1R3S2S2"/>
<gene>
    <name evidence="1" type="ORF">ASPCADRAFT_202894</name>
</gene>
<name>A0A1R3S2S2_ASPC5</name>
<dbReference type="VEuPathDB" id="FungiDB:ASPCADRAFT_202894"/>
<reference evidence="2" key="1">
    <citation type="journal article" date="2017" name="Genome Biol.">
        <title>Comparative genomics reveals high biological diversity and specific adaptations in the industrially and medically important fungal genus Aspergillus.</title>
        <authorList>
            <person name="de Vries R.P."/>
            <person name="Riley R."/>
            <person name="Wiebenga A."/>
            <person name="Aguilar-Osorio G."/>
            <person name="Amillis S."/>
            <person name="Uchima C.A."/>
            <person name="Anderluh G."/>
            <person name="Asadollahi M."/>
            <person name="Askin M."/>
            <person name="Barry K."/>
            <person name="Battaglia E."/>
            <person name="Bayram O."/>
            <person name="Benocci T."/>
            <person name="Braus-Stromeyer S.A."/>
            <person name="Caldana C."/>
            <person name="Canovas D."/>
            <person name="Cerqueira G.C."/>
            <person name="Chen F."/>
            <person name="Chen W."/>
            <person name="Choi C."/>
            <person name="Clum A."/>
            <person name="Dos Santos R.A."/>
            <person name="Damasio A.R."/>
            <person name="Diallinas G."/>
            <person name="Emri T."/>
            <person name="Fekete E."/>
            <person name="Flipphi M."/>
            <person name="Freyberg S."/>
            <person name="Gallo A."/>
            <person name="Gournas C."/>
            <person name="Habgood R."/>
            <person name="Hainaut M."/>
            <person name="Harispe M.L."/>
            <person name="Henrissat B."/>
            <person name="Hilden K.S."/>
            <person name="Hope R."/>
            <person name="Hossain A."/>
            <person name="Karabika E."/>
            <person name="Karaffa L."/>
            <person name="Karanyi Z."/>
            <person name="Krasevec N."/>
            <person name="Kuo A."/>
            <person name="Kusch H."/>
            <person name="LaButti K."/>
            <person name="Lagendijk E.L."/>
            <person name="Lapidus A."/>
            <person name="Levasseur A."/>
            <person name="Lindquist E."/>
            <person name="Lipzen A."/>
            <person name="Logrieco A.F."/>
            <person name="MacCabe A."/>
            <person name="Maekelae M.R."/>
            <person name="Malavazi I."/>
            <person name="Melin P."/>
            <person name="Meyer V."/>
            <person name="Mielnichuk N."/>
            <person name="Miskei M."/>
            <person name="Molnar A.P."/>
            <person name="Mule G."/>
            <person name="Ngan C.Y."/>
            <person name="Orejas M."/>
            <person name="Orosz E."/>
            <person name="Ouedraogo J.P."/>
            <person name="Overkamp K.M."/>
            <person name="Park H.-S."/>
            <person name="Perrone G."/>
            <person name="Piumi F."/>
            <person name="Punt P.J."/>
            <person name="Ram A.F."/>
            <person name="Ramon A."/>
            <person name="Rauscher S."/>
            <person name="Record E."/>
            <person name="Riano-Pachon D.M."/>
            <person name="Robert V."/>
            <person name="Roehrig J."/>
            <person name="Ruller R."/>
            <person name="Salamov A."/>
            <person name="Salih N.S."/>
            <person name="Samson R.A."/>
            <person name="Sandor E."/>
            <person name="Sanguinetti M."/>
            <person name="Schuetze T."/>
            <person name="Sepcic K."/>
            <person name="Shelest E."/>
            <person name="Sherlock G."/>
            <person name="Sophianopoulou V."/>
            <person name="Squina F.M."/>
            <person name="Sun H."/>
            <person name="Susca A."/>
            <person name="Todd R.B."/>
            <person name="Tsang A."/>
            <person name="Unkles S.E."/>
            <person name="van de Wiele N."/>
            <person name="van Rossen-Uffink D."/>
            <person name="Oliveira J.V."/>
            <person name="Vesth T.C."/>
            <person name="Visser J."/>
            <person name="Yu J.-H."/>
            <person name="Zhou M."/>
            <person name="Andersen M.R."/>
            <person name="Archer D.B."/>
            <person name="Baker S.E."/>
            <person name="Benoit I."/>
            <person name="Brakhage A.A."/>
            <person name="Braus G.H."/>
            <person name="Fischer R."/>
            <person name="Frisvad J.C."/>
            <person name="Goldman G.H."/>
            <person name="Houbraken J."/>
            <person name="Oakley B."/>
            <person name="Pocsi I."/>
            <person name="Scazzocchio C."/>
            <person name="Seiboth B."/>
            <person name="vanKuyk P.A."/>
            <person name="Wortman J."/>
            <person name="Dyer P.S."/>
            <person name="Grigoriev I.V."/>
        </authorList>
    </citation>
    <scope>NUCLEOTIDE SEQUENCE [LARGE SCALE GENOMIC DNA]</scope>
    <source>
        <strain evidence="2">ITEM 5010</strain>
    </source>
</reference>
<keyword evidence="2" id="KW-1185">Reference proteome</keyword>